<gene>
    <name evidence="1" type="ORF">GTI89_17735</name>
</gene>
<dbReference type="Proteomes" id="UP000439965">
    <property type="component" value="Unassembled WGS sequence"/>
</dbReference>
<reference evidence="1 2" key="1">
    <citation type="submission" date="2019-04" db="EMBL/GenBank/DDBJ databases">
        <title>Step-wise assembly of the neonatal virome modulated by breast feeding.</title>
        <authorList>
            <person name="Liang G."/>
            <person name="Bushman F."/>
        </authorList>
    </citation>
    <scope>NUCLEOTIDE SEQUENCE [LARGE SCALE GENOMIC DNA]</scope>
    <source>
        <strain evidence="1 2">E3404</strain>
    </source>
</reference>
<comment type="caution">
    <text evidence="1">The sequence shown here is derived from an EMBL/GenBank/DDBJ whole genome shotgun (WGS) entry which is preliminary data.</text>
</comment>
<dbReference type="Pfam" id="PF04245">
    <property type="entry name" value="NA37"/>
    <property type="match status" value="1"/>
</dbReference>
<dbReference type="AlphaFoldDB" id="A0A6I4XJ83"/>
<dbReference type="GO" id="GO:0009295">
    <property type="term" value="C:nucleoid"/>
    <property type="evidence" value="ECO:0007669"/>
    <property type="project" value="InterPro"/>
</dbReference>
<organism evidence="1 2">
    <name type="scientific">Enterococcus gallinarum</name>
    <dbReference type="NCBI Taxonomy" id="1353"/>
    <lineage>
        <taxon>Bacteria</taxon>
        <taxon>Bacillati</taxon>
        <taxon>Bacillota</taxon>
        <taxon>Bacilli</taxon>
        <taxon>Lactobacillales</taxon>
        <taxon>Enterococcaceae</taxon>
        <taxon>Enterococcus</taxon>
    </lineage>
</organism>
<feature type="non-terminal residue" evidence="1">
    <location>
        <position position="138"/>
    </location>
</feature>
<protein>
    <submittedName>
        <fullName evidence="1">Nucleoid-associated protein</fullName>
    </submittedName>
</protein>
<evidence type="ECO:0000313" key="1">
    <source>
        <dbReference type="EMBL" id="MXS27885.1"/>
    </source>
</evidence>
<name>A0A6I4XJ83_ENTGA</name>
<sequence length="138" mass="15903">MDIYLKKAILHIIDRETGTPVFSEKELDLTTEYIRTYLTAKISKLSTAQTKTGTLAENSSFVDTLRGIPSDFVKKSQEVTQHWYDVYSGSEDAPSADILFILYELDTVLHVAMIKLNYKESYTHYVDYEEESVYNKLI</sequence>
<dbReference type="InterPro" id="IPR007358">
    <property type="entry name" value="Nucleoid_associated_NdpA"/>
</dbReference>
<evidence type="ECO:0000313" key="2">
    <source>
        <dbReference type="Proteomes" id="UP000439965"/>
    </source>
</evidence>
<proteinExistence type="predicted"/>
<dbReference type="EMBL" id="WVTI01000302">
    <property type="protein sequence ID" value="MXS27885.1"/>
    <property type="molecule type" value="Genomic_DNA"/>
</dbReference>
<accession>A0A6I4XJ83</accession>
<dbReference type="RefSeq" id="WP_160806435.1">
    <property type="nucleotide sequence ID" value="NZ_WVTI01000302.1"/>
</dbReference>